<sequence length="173" mass="18067">MGAELLIETLAGLAAGRLSPRRQDDGHATFAPRVQKADAALDWELAAPALANRIRAFSPAPVAFTALAGDAEEGKGELLRIHRAAADIGTPPANGFTPGSFRIAGSRRAPRLAVTCGEGSTLWPLDVQAAGRRRMPIEDFLRGRVLAAPIGEQGTPVGRFLGAAQAARLAEAQ</sequence>
<evidence type="ECO:0000256" key="1">
    <source>
        <dbReference type="ARBA" id="ARBA00022679"/>
    </source>
</evidence>
<protein>
    <submittedName>
        <fullName evidence="4">Methionyl-tRNA formyltransferase</fullName>
    </submittedName>
</protein>
<dbReference type="GO" id="GO:0005829">
    <property type="term" value="C:cytosol"/>
    <property type="evidence" value="ECO:0007669"/>
    <property type="project" value="TreeGrafter"/>
</dbReference>
<dbReference type="PANTHER" id="PTHR11138">
    <property type="entry name" value="METHIONYL-TRNA FORMYLTRANSFERASE"/>
    <property type="match status" value="1"/>
</dbReference>
<evidence type="ECO:0000256" key="2">
    <source>
        <dbReference type="ARBA" id="ARBA00022917"/>
    </source>
</evidence>
<keyword evidence="2" id="KW-0648">Protein biosynthesis</keyword>
<dbReference type="Gene3D" id="3.40.50.12230">
    <property type="match status" value="1"/>
</dbReference>
<dbReference type="SUPFAM" id="SSF50486">
    <property type="entry name" value="FMT C-terminal domain-like"/>
    <property type="match status" value="1"/>
</dbReference>
<dbReference type="PANTHER" id="PTHR11138:SF5">
    <property type="entry name" value="METHIONYL-TRNA FORMYLTRANSFERASE, MITOCHONDRIAL"/>
    <property type="match status" value="1"/>
</dbReference>
<keyword evidence="1" id="KW-0808">Transferase</keyword>
<gene>
    <name evidence="4" type="ORF">GBAR_LOCUS1384</name>
</gene>
<evidence type="ECO:0000313" key="4">
    <source>
        <dbReference type="EMBL" id="CAI7994123.1"/>
    </source>
</evidence>
<name>A0AA35QVR7_GEOBA</name>
<dbReference type="InterPro" id="IPR005793">
    <property type="entry name" value="Formyl_trans_C"/>
</dbReference>
<evidence type="ECO:0000259" key="3">
    <source>
        <dbReference type="Pfam" id="PF02911"/>
    </source>
</evidence>
<organism evidence="4 5">
    <name type="scientific">Geodia barretti</name>
    <name type="common">Barrett's horny sponge</name>
    <dbReference type="NCBI Taxonomy" id="519541"/>
    <lineage>
        <taxon>Eukaryota</taxon>
        <taxon>Metazoa</taxon>
        <taxon>Porifera</taxon>
        <taxon>Demospongiae</taxon>
        <taxon>Heteroscleromorpha</taxon>
        <taxon>Tetractinellida</taxon>
        <taxon>Astrophorina</taxon>
        <taxon>Geodiidae</taxon>
        <taxon>Geodia</taxon>
    </lineage>
</organism>
<dbReference type="InterPro" id="IPR044135">
    <property type="entry name" value="Met-tRNA-FMT_C"/>
</dbReference>
<dbReference type="EMBL" id="CASHTH010000207">
    <property type="protein sequence ID" value="CAI7994123.1"/>
    <property type="molecule type" value="Genomic_DNA"/>
</dbReference>
<dbReference type="Proteomes" id="UP001174909">
    <property type="component" value="Unassembled WGS sequence"/>
</dbReference>
<dbReference type="CDD" id="cd08704">
    <property type="entry name" value="Met_tRNA_FMT_C"/>
    <property type="match status" value="1"/>
</dbReference>
<reference evidence="4" key="1">
    <citation type="submission" date="2023-03" db="EMBL/GenBank/DDBJ databases">
        <authorList>
            <person name="Steffen K."/>
            <person name="Cardenas P."/>
        </authorList>
    </citation>
    <scope>NUCLEOTIDE SEQUENCE</scope>
</reference>
<dbReference type="AlphaFoldDB" id="A0AA35QVR7"/>
<accession>A0AA35QVR7</accession>
<feature type="domain" description="Formyl transferase C-terminal" evidence="3">
    <location>
        <begin position="34"/>
        <end position="144"/>
    </location>
</feature>
<dbReference type="GO" id="GO:0004479">
    <property type="term" value="F:methionyl-tRNA formyltransferase activity"/>
    <property type="evidence" value="ECO:0007669"/>
    <property type="project" value="TreeGrafter"/>
</dbReference>
<keyword evidence="5" id="KW-1185">Reference proteome</keyword>
<evidence type="ECO:0000313" key="5">
    <source>
        <dbReference type="Proteomes" id="UP001174909"/>
    </source>
</evidence>
<dbReference type="InterPro" id="IPR011034">
    <property type="entry name" value="Formyl_transferase-like_C_sf"/>
</dbReference>
<comment type="caution">
    <text evidence="4">The sequence shown here is derived from an EMBL/GenBank/DDBJ whole genome shotgun (WGS) entry which is preliminary data.</text>
</comment>
<dbReference type="Pfam" id="PF02911">
    <property type="entry name" value="Formyl_trans_C"/>
    <property type="match status" value="1"/>
</dbReference>
<proteinExistence type="predicted"/>